<sequence length="443" mass="49054">MPCINGRFPVLAILAVIIGVSVFSSSWVYAASRVEARYDSKSEVSLYPWERIELLRDNDPHFVKEPFHQEARQTHRVIQKIFGTAEPSSADVLLHFAPNWNKGKHATPILLVHGAGDHAFHGWCHPYVMEQPEGQPIDKPGMMQYLVKKGYSVFAVTFSHSHGCNFLQAQQIGNAIARIKSVLRGGSDFKVDIITHSKGAMPARIYMSDMGKIDSDYSWMRPYAGDVRKALFIGGPLKGLDTPFRYYAYNLSVMTKEMPAPIGADLFLFYGMYVNLRDYNDMFPGQFQMLHNWVRDGISFDLQSATPDMLITRNALYHGGVSALLSSRGIDSAIERAGNVIEKLNSRGVDPSIEVNVLAGSKQAIDYVSVGFLKIPVGEMAAESDGVVFLRSSTYTDGLTARGAGLGKVKVIDTHHVGLVVRKDAMEFVEEVLSGGDTDKKVR</sequence>
<reference evidence="1 2" key="1">
    <citation type="journal article" date="2017" name="ISME J.">
        <title>Potential for microbial H2 and metal transformations associated with novel bacteria and archaea in deep terrestrial subsurface sediments.</title>
        <authorList>
            <person name="Hernsdorf A.W."/>
            <person name="Amano Y."/>
            <person name="Miyakawa K."/>
            <person name="Ise K."/>
            <person name="Suzuki Y."/>
            <person name="Anantharaman K."/>
            <person name="Probst A."/>
            <person name="Burstein D."/>
            <person name="Thomas B.C."/>
            <person name="Banfield J.F."/>
        </authorList>
    </citation>
    <scope>NUCLEOTIDE SEQUENCE [LARGE SCALE GENOMIC DNA]</scope>
    <source>
        <strain evidence="1">HGW-Wallbacteria-1</strain>
    </source>
</reference>
<dbReference type="InterPro" id="IPR029058">
    <property type="entry name" value="AB_hydrolase_fold"/>
</dbReference>
<dbReference type="EMBL" id="PGXC01000004">
    <property type="protein sequence ID" value="PKK90746.1"/>
    <property type="molecule type" value="Genomic_DNA"/>
</dbReference>
<evidence type="ECO:0000313" key="1">
    <source>
        <dbReference type="EMBL" id="PKK90746.1"/>
    </source>
</evidence>
<protein>
    <submittedName>
        <fullName evidence="1">Uncharacterized protein</fullName>
    </submittedName>
</protein>
<accession>A0A2N1PQW9</accession>
<proteinExistence type="predicted"/>
<dbReference type="SUPFAM" id="SSF53474">
    <property type="entry name" value="alpha/beta-Hydrolases"/>
    <property type="match status" value="1"/>
</dbReference>
<dbReference type="Gene3D" id="3.40.50.1820">
    <property type="entry name" value="alpha/beta hydrolase"/>
    <property type="match status" value="1"/>
</dbReference>
<name>A0A2N1PQW9_9BACT</name>
<dbReference type="Proteomes" id="UP000233256">
    <property type="component" value="Unassembled WGS sequence"/>
</dbReference>
<gene>
    <name evidence="1" type="ORF">CVV64_07660</name>
</gene>
<dbReference type="AlphaFoldDB" id="A0A2N1PQW9"/>
<organism evidence="1 2">
    <name type="scientific">Candidatus Wallbacteria bacterium HGW-Wallbacteria-1</name>
    <dbReference type="NCBI Taxonomy" id="2013854"/>
    <lineage>
        <taxon>Bacteria</taxon>
        <taxon>Candidatus Walliibacteriota</taxon>
    </lineage>
</organism>
<comment type="caution">
    <text evidence="1">The sequence shown here is derived from an EMBL/GenBank/DDBJ whole genome shotgun (WGS) entry which is preliminary data.</text>
</comment>
<evidence type="ECO:0000313" key="2">
    <source>
        <dbReference type="Proteomes" id="UP000233256"/>
    </source>
</evidence>